<dbReference type="SUPFAM" id="SSF53720">
    <property type="entry name" value="ALDH-like"/>
    <property type="match status" value="1"/>
</dbReference>
<name>U6LJF8_9EIME</name>
<dbReference type="Gene3D" id="3.40.605.10">
    <property type="entry name" value="Aldehyde Dehydrogenase, Chain A, domain 1"/>
    <property type="match status" value="1"/>
</dbReference>
<reference evidence="1" key="1">
    <citation type="submission" date="2013-10" db="EMBL/GenBank/DDBJ databases">
        <title>Genomic analysis of the causative agents of coccidiosis in chickens.</title>
        <authorList>
            <person name="Reid A.J."/>
            <person name="Blake D."/>
            <person name="Billington K."/>
            <person name="Browne H."/>
            <person name="Dunn M."/>
            <person name="Hung S."/>
            <person name="Kawahara F."/>
            <person name="Miranda-Saavedra D."/>
            <person name="Mourier T."/>
            <person name="Nagra H."/>
            <person name="Otto T.D."/>
            <person name="Rawlings N."/>
            <person name="Sanchez A."/>
            <person name="Sanders M."/>
            <person name="Subramaniam C."/>
            <person name="Tay Y."/>
            <person name="Dear P."/>
            <person name="Doerig C."/>
            <person name="Gruber A."/>
            <person name="Parkinson J."/>
            <person name="Shirley M."/>
            <person name="Wan K.L."/>
            <person name="Berriman M."/>
            <person name="Tomley F."/>
            <person name="Pain A."/>
        </authorList>
    </citation>
    <scope>NUCLEOTIDE SEQUENCE [LARGE SCALE GENOMIC DNA]</scope>
    <source>
        <strain evidence="1">Houghton</strain>
    </source>
</reference>
<proteinExistence type="predicted"/>
<sequence length="367" mass="40641">MTSPEQNIAAVVSRVAAKKDEWASLPPEKKLNILDLLMDNLNANCEELQAASIAKRDGEGNASSSPSYASLDPQNLKVLQYCSSASHWLHSGMLISNWLGIIREYYEAIIKTGAPPQPLQVREAPTPEGKPQRYFVKVGPRGLLHSTLVTCGSMEVMVEGPVEEELIHQRKAGVAAVLGAGNFDGPVDLLTSLFIENKVCIYKVSPFNSVLLSPLNKIFLPLIENDYAAFICGGVEEGSALLKHPEVDKWFMTGSAATAYRIIWGTPKPPAPPAVPIFDKPMTVELGNCTPWIVCPGKWSYRQLKWHAAAIAAAMTFNGAHICVHPQVLITCKNWSQREEFLRLIRMYLEDIHYVGCYYPDFAERME</sequence>
<dbReference type="OrthoDB" id="40137at2759"/>
<dbReference type="EMBL" id="HG712169">
    <property type="protein sequence ID" value="CDJ50326.1"/>
    <property type="molecule type" value="Genomic_DNA"/>
</dbReference>
<dbReference type="AlphaFoldDB" id="U6LJF8"/>
<dbReference type="GO" id="GO:0016491">
    <property type="term" value="F:oxidoreductase activity"/>
    <property type="evidence" value="ECO:0007669"/>
    <property type="project" value="InterPro"/>
</dbReference>
<evidence type="ECO:0008006" key="3">
    <source>
        <dbReference type="Google" id="ProtNLM"/>
    </source>
</evidence>
<reference evidence="1" key="2">
    <citation type="submission" date="2013-10" db="EMBL/GenBank/DDBJ databases">
        <authorList>
            <person name="Aslett M."/>
        </authorList>
    </citation>
    <scope>NUCLEOTIDE SEQUENCE [LARGE SCALE GENOMIC DNA]</scope>
    <source>
        <strain evidence="1">Houghton</strain>
    </source>
</reference>
<protein>
    <recommendedName>
        <fullName evidence="3">Aldehyde dehydrogenase</fullName>
    </recommendedName>
</protein>
<keyword evidence="2" id="KW-1185">Reference proteome</keyword>
<dbReference type="Proteomes" id="UP000030750">
    <property type="component" value="Unassembled WGS sequence"/>
</dbReference>
<dbReference type="InterPro" id="IPR016161">
    <property type="entry name" value="Ald_DH/histidinol_DH"/>
</dbReference>
<accession>U6LJF8</accession>
<dbReference type="VEuPathDB" id="ToxoDB:EBH_0032750"/>
<organism evidence="1 2">
    <name type="scientific">Eimeria brunetti</name>
    <dbReference type="NCBI Taxonomy" id="51314"/>
    <lineage>
        <taxon>Eukaryota</taxon>
        <taxon>Sar</taxon>
        <taxon>Alveolata</taxon>
        <taxon>Apicomplexa</taxon>
        <taxon>Conoidasida</taxon>
        <taxon>Coccidia</taxon>
        <taxon>Eucoccidiorida</taxon>
        <taxon>Eimeriorina</taxon>
        <taxon>Eimeriidae</taxon>
        <taxon>Eimeria</taxon>
    </lineage>
</organism>
<dbReference type="InterPro" id="IPR016162">
    <property type="entry name" value="Ald_DH_N"/>
</dbReference>
<gene>
    <name evidence="1" type="ORF">EBH_0032750</name>
</gene>
<evidence type="ECO:0000313" key="2">
    <source>
        <dbReference type="Proteomes" id="UP000030750"/>
    </source>
</evidence>
<evidence type="ECO:0000313" key="1">
    <source>
        <dbReference type="EMBL" id="CDJ50326.1"/>
    </source>
</evidence>